<feature type="domain" description="Asl1-like glycosyl hydrolase catalytic" evidence="1">
    <location>
        <begin position="2"/>
        <end position="83"/>
    </location>
</feature>
<accession>A0ABP8R2X3</accession>
<proteinExistence type="predicted"/>
<dbReference type="Pfam" id="PF11790">
    <property type="entry name" value="Glyco_hydro_cc"/>
    <property type="match status" value="1"/>
</dbReference>
<name>A0ABP8R2X3_9ACTN</name>
<evidence type="ECO:0000313" key="3">
    <source>
        <dbReference type="Proteomes" id="UP001500503"/>
    </source>
</evidence>
<dbReference type="InterPro" id="IPR024655">
    <property type="entry name" value="Asl1_glyco_hydro_catalytic"/>
</dbReference>
<dbReference type="InterPro" id="IPR017853">
    <property type="entry name" value="GH"/>
</dbReference>
<keyword evidence="3" id="KW-1185">Reference proteome</keyword>
<dbReference type="SUPFAM" id="SSF51445">
    <property type="entry name" value="(Trans)glycosidases"/>
    <property type="match status" value="1"/>
</dbReference>
<sequence>MRAVYARYHKPIRLTEFALVRFGTPKVYPSGRQQAAFRKAATAMLAGLRGVERHAWFALPATKDGGTGLFTAAGAPTAVGRAFQGLPRTAP</sequence>
<dbReference type="Proteomes" id="UP001500503">
    <property type="component" value="Unassembled WGS sequence"/>
</dbReference>
<protein>
    <recommendedName>
        <fullName evidence="1">Asl1-like glycosyl hydrolase catalytic domain-containing protein</fullName>
    </recommendedName>
</protein>
<evidence type="ECO:0000259" key="1">
    <source>
        <dbReference type="Pfam" id="PF11790"/>
    </source>
</evidence>
<evidence type="ECO:0000313" key="2">
    <source>
        <dbReference type="EMBL" id="GAA4516687.1"/>
    </source>
</evidence>
<organism evidence="2 3">
    <name type="scientific">Actinoallomurus oryzae</name>
    <dbReference type="NCBI Taxonomy" id="502180"/>
    <lineage>
        <taxon>Bacteria</taxon>
        <taxon>Bacillati</taxon>
        <taxon>Actinomycetota</taxon>
        <taxon>Actinomycetes</taxon>
        <taxon>Streptosporangiales</taxon>
        <taxon>Thermomonosporaceae</taxon>
        <taxon>Actinoallomurus</taxon>
    </lineage>
</organism>
<dbReference type="Gene3D" id="3.20.20.80">
    <property type="entry name" value="Glycosidases"/>
    <property type="match status" value="1"/>
</dbReference>
<dbReference type="EMBL" id="BAABHF010000054">
    <property type="protein sequence ID" value="GAA4516687.1"/>
    <property type="molecule type" value="Genomic_DNA"/>
</dbReference>
<comment type="caution">
    <text evidence="2">The sequence shown here is derived from an EMBL/GenBank/DDBJ whole genome shotgun (WGS) entry which is preliminary data.</text>
</comment>
<reference evidence="3" key="1">
    <citation type="journal article" date="2019" name="Int. J. Syst. Evol. Microbiol.">
        <title>The Global Catalogue of Microorganisms (GCM) 10K type strain sequencing project: providing services to taxonomists for standard genome sequencing and annotation.</title>
        <authorList>
            <consortium name="The Broad Institute Genomics Platform"/>
            <consortium name="The Broad Institute Genome Sequencing Center for Infectious Disease"/>
            <person name="Wu L."/>
            <person name="Ma J."/>
        </authorList>
    </citation>
    <scope>NUCLEOTIDE SEQUENCE [LARGE SCALE GENOMIC DNA]</scope>
    <source>
        <strain evidence="3">JCM 17933</strain>
    </source>
</reference>
<gene>
    <name evidence="2" type="ORF">GCM10023191_088040</name>
</gene>